<dbReference type="PANTHER" id="PTHR38755:SF1">
    <property type="entry name" value="METHYLENE-TETRAHYDROFOLATE REDUCTASE C-TERMINAL DOMAIN-CONTAINING PROTEIN"/>
    <property type="match status" value="1"/>
</dbReference>
<dbReference type="PANTHER" id="PTHR38755">
    <property type="entry name" value="5,10-METHYLENETETRAHYDROFOLATE REDUCTASE"/>
    <property type="match status" value="1"/>
</dbReference>
<accession>A0A0F9GK02</accession>
<gene>
    <name evidence="2" type="ORF">LCGC14_2174160</name>
</gene>
<protein>
    <recommendedName>
        <fullName evidence="1">Methylene-tetrahydrofolate reductase C-terminal-like domain-containing protein</fullName>
    </recommendedName>
</protein>
<feature type="domain" description="Methylene-tetrahydrofolate reductase C-terminal-like" evidence="1">
    <location>
        <begin position="110"/>
        <end position="205"/>
    </location>
</feature>
<evidence type="ECO:0000313" key="2">
    <source>
        <dbReference type="EMBL" id="KKL63532.1"/>
    </source>
</evidence>
<comment type="caution">
    <text evidence="2">The sequence shown here is derived from an EMBL/GenBank/DDBJ whole genome shotgun (WGS) entry which is preliminary data.</text>
</comment>
<sequence>MIVTQQKDINEIYELVKTYNKILITGCDGCCQPPRSLNEAKFLGQLLELKAKNEGKDLKWKAITVLRQCDDRITATTCRPYTEDFEAIVTMACGLGVVMMNNVLPNILTYPAQNSMFGGVQDNSQNNYIELCETCGDCIIGETGGVCPRAGCAKHLSNGPCGGMVEGMCEVGGYTIPCAWVRIWQRLKEFDRLDLFMKYRAPRDFRTSTSPGYKHIYKDYTNIEEKKEESK</sequence>
<dbReference type="InterPro" id="IPR022026">
    <property type="entry name" value="DUF5981"/>
</dbReference>
<proteinExistence type="predicted"/>
<evidence type="ECO:0000259" key="1">
    <source>
        <dbReference type="Pfam" id="PF12225"/>
    </source>
</evidence>
<dbReference type="Pfam" id="PF12225">
    <property type="entry name" value="DUF5981"/>
    <property type="match status" value="1"/>
</dbReference>
<name>A0A0F9GK02_9ZZZZ</name>
<dbReference type="EMBL" id="LAZR01028134">
    <property type="protein sequence ID" value="KKL63532.1"/>
    <property type="molecule type" value="Genomic_DNA"/>
</dbReference>
<dbReference type="AlphaFoldDB" id="A0A0F9GK02"/>
<organism evidence="2">
    <name type="scientific">marine sediment metagenome</name>
    <dbReference type="NCBI Taxonomy" id="412755"/>
    <lineage>
        <taxon>unclassified sequences</taxon>
        <taxon>metagenomes</taxon>
        <taxon>ecological metagenomes</taxon>
    </lineage>
</organism>
<reference evidence="2" key="1">
    <citation type="journal article" date="2015" name="Nature">
        <title>Complex archaea that bridge the gap between prokaryotes and eukaryotes.</title>
        <authorList>
            <person name="Spang A."/>
            <person name="Saw J.H."/>
            <person name="Jorgensen S.L."/>
            <person name="Zaremba-Niedzwiedzka K."/>
            <person name="Martijn J."/>
            <person name="Lind A.E."/>
            <person name="van Eijk R."/>
            <person name="Schleper C."/>
            <person name="Guy L."/>
            <person name="Ettema T.J."/>
        </authorList>
    </citation>
    <scope>NUCLEOTIDE SEQUENCE</scope>
</reference>